<evidence type="ECO:0000259" key="2">
    <source>
        <dbReference type="Pfam" id="PF02230"/>
    </source>
</evidence>
<evidence type="ECO:0000313" key="4">
    <source>
        <dbReference type="Proteomes" id="UP000199403"/>
    </source>
</evidence>
<dbReference type="STRING" id="1416801.SAMN05192553_103535"/>
<sequence>MDQLIQTGTDRSRARDVAIVLHGRGGTAFGMKPLLAALDLPEFAFLIPQAPGNTWYPYGFMVDESDNEPFLQQSLEGIHALVASVQAEGQPSSSIYFIGFSQGACLALEYVARYPRFYGGVCAFTGGLIGKYLPEEKYQGDLAGTPIFIGASERDIHVPMNRIRLSGERLSQMGAVVKVLGFDDALHTIREEEIVAGKEFVFREHT</sequence>
<organism evidence="3 4">
    <name type="scientific">Cyclobacterium xiamenense</name>
    <dbReference type="NCBI Taxonomy" id="1297121"/>
    <lineage>
        <taxon>Bacteria</taxon>
        <taxon>Pseudomonadati</taxon>
        <taxon>Bacteroidota</taxon>
        <taxon>Cytophagia</taxon>
        <taxon>Cytophagales</taxon>
        <taxon>Cyclobacteriaceae</taxon>
        <taxon>Cyclobacterium</taxon>
    </lineage>
</organism>
<accession>A0A1H6YJP3</accession>
<dbReference type="GO" id="GO:0005737">
    <property type="term" value="C:cytoplasm"/>
    <property type="evidence" value="ECO:0007669"/>
    <property type="project" value="TreeGrafter"/>
</dbReference>
<comment type="similarity">
    <text evidence="1">Belongs to the AB hydrolase superfamily. AB hydrolase 2 family.</text>
</comment>
<dbReference type="Proteomes" id="UP000199403">
    <property type="component" value="Unassembled WGS sequence"/>
</dbReference>
<proteinExistence type="inferred from homology"/>
<dbReference type="EMBL" id="FNZH01000003">
    <property type="protein sequence ID" value="SEJ37450.1"/>
    <property type="molecule type" value="Genomic_DNA"/>
</dbReference>
<gene>
    <name evidence="3" type="ORF">SAMN05192553_103535</name>
</gene>
<dbReference type="OrthoDB" id="9801763at2"/>
<dbReference type="RefSeq" id="WP_092174180.1">
    <property type="nucleotide sequence ID" value="NZ_FNZH01000003.1"/>
</dbReference>
<dbReference type="InterPro" id="IPR029058">
    <property type="entry name" value="AB_hydrolase_fold"/>
</dbReference>
<dbReference type="AlphaFoldDB" id="A0A1H6YJP3"/>
<evidence type="ECO:0000313" key="3">
    <source>
        <dbReference type="EMBL" id="SEJ37450.1"/>
    </source>
</evidence>
<dbReference type="Gene3D" id="3.40.50.1820">
    <property type="entry name" value="alpha/beta hydrolase"/>
    <property type="match status" value="1"/>
</dbReference>
<dbReference type="SUPFAM" id="SSF53474">
    <property type="entry name" value="alpha/beta-Hydrolases"/>
    <property type="match status" value="1"/>
</dbReference>
<evidence type="ECO:0000256" key="1">
    <source>
        <dbReference type="ARBA" id="ARBA00006499"/>
    </source>
</evidence>
<dbReference type="GO" id="GO:0052689">
    <property type="term" value="F:carboxylic ester hydrolase activity"/>
    <property type="evidence" value="ECO:0007669"/>
    <property type="project" value="TreeGrafter"/>
</dbReference>
<dbReference type="Pfam" id="PF02230">
    <property type="entry name" value="Abhydrolase_2"/>
    <property type="match status" value="1"/>
</dbReference>
<name>A0A1H6YJP3_9BACT</name>
<dbReference type="GO" id="GO:0008474">
    <property type="term" value="F:palmitoyl-(protein) hydrolase activity"/>
    <property type="evidence" value="ECO:0007669"/>
    <property type="project" value="TreeGrafter"/>
</dbReference>
<dbReference type="InterPro" id="IPR050565">
    <property type="entry name" value="LYPA1-2/EST-like"/>
</dbReference>
<protein>
    <submittedName>
        <fullName evidence="3">Phospholipase/carboxylesterase</fullName>
    </submittedName>
</protein>
<dbReference type="InterPro" id="IPR003140">
    <property type="entry name" value="PLipase/COase/thioEstase"/>
</dbReference>
<keyword evidence="4" id="KW-1185">Reference proteome</keyword>
<dbReference type="PANTHER" id="PTHR10655:SF70">
    <property type="entry name" value="PHOSPHOLIPASE_CARBOXYLESTERASE_THIOESTERASE DOMAIN-CONTAINING PROTEIN"/>
    <property type="match status" value="1"/>
</dbReference>
<feature type="domain" description="Phospholipase/carboxylesterase/thioesterase" evidence="2">
    <location>
        <begin position="11"/>
        <end position="201"/>
    </location>
</feature>
<dbReference type="PANTHER" id="PTHR10655">
    <property type="entry name" value="LYSOPHOSPHOLIPASE-RELATED"/>
    <property type="match status" value="1"/>
</dbReference>
<reference evidence="4" key="1">
    <citation type="submission" date="2016-10" db="EMBL/GenBank/DDBJ databases">
        <authorList>
            <person name="Varghese N."/>
            <person name="Submissions S."/>
        </authorList>
    </citation>
    <scope>NUCLEOTIDE SEQUENCE [LARGE SCALE GENOMIC DNA]</scope>
    <source>
        <strain evidence="4">IBRC-M 10761</strain>
    </source>
</reference>